<keyword evidence="4" id="KW-1185">Reference proteome</keyword>
<name>A0A5J9VCN2_9POAL</name>
<protein>
    <recommendedName>
        <fullName evidence="2">KIB1-4 beta-propeller domain-containing protein</fullName>
    </recommendedName>
</protein>
<feature type="domain" description="KIB1-4 beta-propeller" evidence="2">
    <location>
        <begin position="129"/>
        <end position="377"/>
    </location>
</feature>
<evidence type="ECO:0000259" key="2">
    <source>
        <dbReference type="Pfam" id="PF03478"/>
    </source>
</evidence>
<dbReference type="AlphaFoldDB" id="A0A5J9VCN2"/>
<evidence type="ECO:0000256" key="1">
    <source>
        <dbReference type="SAM" id="MobiDB-lite"/>
    </source>
</evidence>
<comment type="caution">
    <text evidence="3">The sequence shown here is derived from an EMBL/GenBank/DDBJ whole genome shotgun (WGS) entry which is preliminary data.</text>
</comment>
<dbReference type="InterPro" id="IPR005174">
    <property type="entry name" value="KIB1-4_b-propeller"/>
</dbReference>
<sequence>MGKLRSAASQAPIRSRSSRHAKSAHAAVARRGSGSDNTRDWADLGDGPASLIAERVLADDVASYILFRAVCRPWRRCCDDPRTRGGDVLDDPRLRPRQWIMLLGAGEDLAAQSAPHSSRRQFLNVCTGQCIQVDVPELLDHGVFRSTAGEGLLFLHCKATSAIRLLNPLTRQKATLPPGPTGFNPSHIGSCWDTCAGLADDHTTFLYSRGDMAFAKPGGDRWLRLESNSHLLMPNVFFAGRFYGIANREIMTVDMNRGDDLPPRLAVVARLDMPLHGMPDKTAHLVDNGGKLMLVHRTTRRGPGYQRSYRVYKVDLEARTVTTRGGVGLSLGGRAIFLARWHAISVSPKSLPSIDANTIYPGFSLNERGGSEQIGAYHIRDGRIESFGYDNRYALSQPWSIADCLAIYVSAYDA</sequence>
<evidence type="ECO:0000313" key="4">
    <source>
        <dbReference type="Proteomes" id="UP000324897"/>
    </source>
</evidence>
<dbReference type="Pfam" id="PF03478">
    <property type="entry name" value="Beta-prop_KIB1-4"/>
    <property type="match status" value="1"/>
</dbReference>
<evidence type="ECO:0000313" key="3">
    <source>
        <dbReference type="EMBL" id="TVU33448.1"/>
    </source>
</evidence>
<feature type="non-terminal residue" evidence="3">
    <location>
        <position position="1"/>
    </location>
</feature>
<reference evidence="3 4" key="1">
    <citation type="journal article" date="2019" name="Sci. Rep.">
        <title>A high-quality genome of Eragrostis curvula grass provides insights into Poaceae evolution and supports new strategies to enhance forage quality.</title>
        <authorList>
            <person name="Carballo J."/>
            <person name="Santos B.A.C.M."/>
            <person name="Zappacosta D."/>
            <person name="Garbus I."/>
            <person name="Selva J.P."/>
            <person name="Gallo C.A."/>
            <person name="Diaz A."/>
            <person name="Albertini E."/>
            <person name="Caccamo M."/>
            <person name="Echenique V."/>
        </authorList>
    </citation>
    <scope>NUCLEOTIDE SEQUENCE [LARGE SCALE GENOMIC DNA]</scope>
    <source>
        <strain evidence="4">cv. Victoria</strain>
        <tissue evidence="3">Leaf</tissue>
    </source>
</reference>
<dbReference type="Proteomes" id="UP000324897">
    <property type="component" value="Chromosome 1"/>
</dbReference>
<dbReference type="PANTHER" id="PTHR33165">
    <property type="entry name" value="F-BOX DOMAIN CONTAINING PROTEIN-LIKE-RELATED"/>
    <property type="match status" value="1"/>
</dbReference>
<accession>A0A5J9VCN2</accession>
<proteinExistence type="predicted"/>
<dbReference type="OrthoDB" id="619048at2759"/>
<organism evidence="3 4">
    <name type="scientific">Eragrostis curvula</name>
    <name type="common">weeping love grass</name>
    <dbReference type="NCBI Taxonomy" id="38414"/>
    <lineage>
        <taxon>Eukaryota</taxon>
        <taxon>Viridiplantae</taxon>
        <taxon>Streptophyta</taxon>
        <taxon>Embryophyta</taxon>
        <taxon>Tracheophyta</taxon>
        <taxon>Spermatophyta</taxon>
        <taxon>Magnoliopsida</taxon>
        <taxon>Liliopsida</taxon>
        <taxon>Poales</taxon>
        <taxon>Poaceae</taxon>
        <taxon>PACMAD clade</taxon>
        <taxon>Chloridoideae</taxon>
        <taxon>Eragrostideae</taxon>
        <taxon>Eragrostidinae</taxon>
        <taxon>Eragrostis</taxon>
    </lineage>
</organism>
<feature type="region of interest" description="Disordered" evidence="1">
    <location>
        <begin position="1"/>
        <end position="41"/>
    </location>
</feature>
<dbReference type="EMBL" id="RWGY01000011">
    <property type="protein sequence ID" value="TVU33448.1"/>
    <property type="molecule type" value="Genomic_DNA"/>
</dbReference>
<dbReference type="Gramene" id="TVU33448">
    <property type="protein sequence ID" value="TVU33448"/>
    <property type="gene ID" value="EJB05_25265"/>
</dbReference>
<gene>
    <name evidence="3" type="ORF">EJB05_25265</name>
</gene>
<dbReference type="PANTHER" id="PTHR33165:SF78">
    <property type="entry name" value="F-BOX DOMAIN-CONTAINING PROTEIN"/>
    <property type="match status" value="1"/>
</dbReference>